<dbReference type="GO" id="GO:0003677">
    <property type="term" value="F:DNA binding"/>
    <property type="evidence" value="ECO:0007669"/>
    <property type="project" value="UniProtKB-KW"/>
</dbReference>
<dbReference type="InterPro" id="IPR008920">
    <property type="entry name" value="TF_FadR/GntR_C"/>
</dbReference>
<dbReference type="InterPro" id="IPR011711">
    <property type="entry name" value="GntR_C"/>
</dbReference>
<organism evidence="5 6">
    <name type="scientific">Rubinisphaera italica</name>
    <dbReference type="NCBI Taxonomy" id="2527969"/>
    <lineage>
        <taxon>Bacteria</taxon>
        <taxon>Pseudomonadati</taxon>
        <taxon>Planctomycetota</taxon>
        <taxon>Planctomycetia</taxon>
        <taxon>Planctomycetales</taxon>
        <taxon>Planctomycetaceae</taxon>
        <taxon>Rubinisphaera</taxon>
    </lineage>
</organism>
<dbReference type="SMART" id="SM00345">
    <property type="entry name" value="HTH_GNTR"/>
    <property type="match status" value="1"/>
</dbReference>
<evidence type="ECO:0000259" key="4">
    <source>
        <dbReference type="PROSITE" id="PS50949"/>
    </source>
</evidence>
<dbReference type="Pfam" id="PF07729">
    <property type="entry name" value="FCD"/>
    <property type="match status" value="1"/>
</dbReference>
<dbReference type="InterPro" id="IPR000524">
    <property type="entry name" value="Tscrpt_reg_HTH_GntR"/>
</dbReference>
<dbReference type="Gene3D" id="1.10.10.10">
    <property type="entry name" value="Winged helix-like DNA-binding domain superfamily/Winged helix DNA-binding domain"/>
    <property type="match status" value="1"/>
</dbReference>
<dbReference type="AlphaFoldDB" id="A0A5C5X9E9"/>
<dbReference type="SUPFAM" id="SSF48008">
    <property type="entry name" value="GntR ligand-binding domain-like"/>
    <property type="match status" value="1"/>
</dbReference>
<name>A0A5C5X9E9_9PLAN</name>
<dbReference type="PROSITE" id="PS50949">
    <property type="entry name" value="HTH_GNTR"/>
    <property type="match status" value="1"/>
</dbReference>
<evidence type="ECO:0000256" key="1">
    <source>
        <dbReference type="ARBA" id="ARBA00023015"/>
    </source>
</evidence>
<accession>A0A5C5X9E9</accession>
<comment type="caution">
    <text evidence="5">The sequence shown here is derived from an EMBL/GenBank/DDBJ whole genome shotgun (WGS) entry which is preliminary data.</text>
</comment>
<keyword evidence="6" id="KW-1185">Reference proteome</keyword>
<feature type="domain" description="HTH gntR-type" evidence="4">
    <location>
        <begin position="8"/>
        <end position="75"/>
    </location>
</feature>
<dbReference type="PANTHER" id="PTHR43537:SF5">
    <property type="entry name" value="UXU OPERON TRANSCRIPTIONAL REGULATOR"/>
    <property type="match status" value="1"/>
</dbReference>
<evidence type="ECO:0000313" key="5">
    <source>
        <dbReference type="EMBL" id="TWT59474.1"/>
    </source>
</evidence>
<evidence type="ECO:0000313" key="6">
    <source>
        <dbReference type="Proteomes" id="UP000316095"/>
    </source>
</evidence>
<protein>
    <submittedName>
        <fullName evidence="5">Putative HTH-type transcriptional regulator YdfH</fullName>
    </submittedName>
</protein>
<gene>
    <name evidence="5" type="primary">ydfH_1</name>
    <name evidence="5" type="ORF">Pan54_01800</name>
</gene>
<dbReference type="GO" id="GO:0003700">
    <property type="term" value="F:DNA-binding transcription factor activity"/>
    <property type="evidence" value="ECO:0007669"/>
    <property type="project" value="InterPro"/>
</dbReference>
<dbReference type="Gene3D" id="1.20.120.530">
    <property type="entry name" value="GntR ligand-binding domain-like"/>
    <property type="match status" value="1"/>
</dbReference>
<evidence type="ECO:0000256" key="3">
    <source>
        <dbReference type="ARBA" id="ARBA00023163"/>
    </source>
</evidence>
<dbReference type="SMART" id="SM00895">
    <property type="entry name" value="FCD"/>
    <property type="match status" value="1"/>
</dbReference>
<dbReference type="InterPro" id="IPR036388">
    <property type="entry name" value="WH-like_DNA-bd_sf"/>
</dbReference>
<dbReference type="EMBL" id="SJPG01000001">
    <property type="protein sequence ID" value="TWT59474.1"/>
    <property type="molecule type" value="Genomic_DNA"/>
</dbReference>
<reference evidence="5 6" key="1">
    <citation type="submission" date="2019-02" db="EMBL/GenBank/DDBJ databases">
        <title>Deep-cultivation of Planctomycetes and their phenomic and genomic characterization uncovers novel biology.</title>
        <authorList>
            <person name="Wiegand S."/>
            <person name="Jogler M."/>
            <person name="Boedeker C."/>
            <person name="Pinto D."/>
            <person name="Vollmers J."/>
            <person name="Rivas-Marin E."/>
            <person name="Kohn T."/>
            <person name="Peeters S.H."/>
            <person name="Heuer A."/>
            <person name="Rast P."/>
            <person name="Oberbeckmann S."/>
            <person name="Bunk B."/>
            <person name="Jeske O."/>
            <person name="Meyerdierks A."/>
            <person name="Storesund J.E."/>
            <person name="Kallscheuer N."/>
            <person name="Luecker S."/>
            <person name="Lage O.M."/>
            <person name="Pohl T."/>
            <person name="Merkel B.J."/>
            <person name="Hornburger P."/>
            <person name="Mueller R.-W."/>
            <person name="Bruemmer F."/>
            <person name="Labrenz M."/>
            <person name="Spormann A.M."/>
            <person name="Op Den Camp H."/>
            <person name="Overmann J."/>
            <person name="Amann R."/>
            <person name="Jetten M.S.M."/>
            <person name="Mascher T."/>
            <person name="Medema M.H."/>
            <person name="Devos D.P."/>
            <person name="Kaster A.-K."/>
            <person name="Ovreas L."/>
            <person name="Rohde M."/>
            <person name="Galperin M.Y."/>
            <person name="Jogler C."/>
        </authorList>
    </citation>
    <scope>NUCLEOTIDE SEQUENCE [LARGE SCALE GENOMIC DNA]</scope>
    <source>
        <strain evidence="5 6">Pan54</strain>
    </source>
</reference>
<dbReference type="PRINTS" id="PR00035">
    <property type="entry name" value="HTHGNTR"/>
</dbReference>
<dbReference type="Proteomes" id="UP000316095">
    <property type="component" value="Unassembled WGS sequence"/>
</dbReference>
<dbReference type="InterPro" id="IPR036390">
    <property type="entry name" value="WH_DNA-bd_sf"/>
</dbReference>
<dbReference type="Pfam" id="PF00392">
    <property type="entry name" value="GntR"/>
    <property type="match status" value="1"/>
</dbReference>
<keyword evidence="1" id="KW-0805">Transcription regulation</keyword>
<keyword evidence="3" id="KW-0804">Transcription</keyword>
<dbReference type="PANTHER" id="PTHR43537">
    <property type="entry name" value="TRANSCRIPTIONAL REGULATOR, GNTR FAMILY"/>
    <property type="match status" value="1"/>
</dbReference>
<dbReference type="RefSeq" id="WP_165441504.1">
    <property type="nucleotide sequence ID" value="NZ_SJPG01000001.1"/>
</dbReference>
<proteinExistence type="predicted"/>
<dbReference type="SUPFAM" id="SSF46785">
    <property type="entry name" value="Winged helix' DNA-binding domain"/>
    <property type="match status" value="1"/>
</dbReference>
<evidence type="ECO:0000256" key="2">
    <source>
        <dbReference type="ARBA" id="ARBA00023125"/>
    </source>
</evidence>
<dbReference type="CDD" id="cd07377">
    <property type="entry name" value="WHTH_GntR"/>
    <property type="match status" value="1"/>
</dbReference>
<sequence precursor="true">MQQLSPRSLLKEKAYEQLKSQIQDSTIVPGAFLSERQLAAQLDMSKTPIKAALERLESEGLVSVSPQQGIMVRELSVHEIADQFEIRLALESFVLRSVTGKLANDDITRIRKNLQQHQLAAKEFDHTAAIKLDAEFHGIFCDCLGNQEIIRVMTQMREKMYRVIGRVFERYEDRIESSWTEHTAVANAVITGDAELAVNRLQEHLEYGKRVLLSPRR</sequence>
<keyword evidence="2" id="KW-0238">DNA-binding</keyword>